<dbReference type="AlphaFoldDB" id="A0A4Y2LCD4"/>
<accession>A0A4Y2LCD4</accession>
<keyword evidence="3" id="KW-1185">Reference proteome</keyword>
<comment type="caution">
    <text evidence="2">The sequence shown here is derived from an EMBL/GenBank/DDBJ whole genome shotgun (WGS) entry which is preliminary data.</text>
</comment>
<protein>
    <submittedName>
        <fullName evidence="2">Uncharacterized protein</fullName>
    </submittedName>
</protein>
<dbReference type="EMBL" id="BGPR01005610">
    <property type="protein sequence ID" value="GBN11790.1"/>
    <property type="molecule type" value="Genomic_DNA"/>
</dbReference>
<reference evidence="2 3" key="1">
    <citation type="journal article" date="2019" name="Sci. Rep.">
        <title>Orb-weaving spider Araneus ventricosus genome elucidates the spidroin gene catalogue.</title>
        <authorList>
            <person name="Kono N."/>
            <person name="Nakamura H."/>
            <person name="Ohtoshi R."/>
            <person name="Moran D.A.P."/>
            <person name="Shinohara A."/>
            <person name="Yoshida Y."/>
            <person name="Fujiwara M."/>
            <person name="Mori M."/>
            <person name="Tomita M."/>
            <person name="Arakawa K."/>
        </authorList>
    </citation>
    <scope>NUCLEOTIDE SEQUENCE [LARGE SCALE GENOMIC DNA]</scope>
</reference>
<evidence type="ECO:0000313" key="2">
    <source>
        <dbReference type="EMBL" id="GBN11790.1"/>
    </source>
</evidence>
<feature type="transmembrane region" description="Helical" evidence="1">
    <location>
        <begin position="25"/>
        <end position="46"/>
    </location>
</feature>
<keyword evidence="1" id="KW-0812">Transmembrane</keyword>
<evidence type="ECO:0000256" key="1">
    <source>
        <dbReference type="SAM" id="Phobius"/>
    </source>
</evidence>
<gene>
    <name evidence="2" type="ORF">AVEN_236025_1</name>
</gene>
<dbReference type="Proteomes" id="UP000499080">
    <property type="component" value="Unassembled WGS sequence"/>
</dbReference>
<sequence length="128" mass="14851">MGGANGLRQFQILLYKGLLLRKRHYIVSFAEIIFPIIIACIPAMIISEGSVPRDASSFGVRDKSIWINYTTFPPFDPFTTIKYQSEDVEFVYTPSYDTIDKFMNDSLDMFVSKIHNYKQKLSKLFFDK</sequence>
<organism evidence="2 3">
    <name type="scientific">Araneus ventricosus</name>
    <name type="common">Orbweaver spider</name>
    <name type="synonym">Epeira ventricosa</name>
    <dbReference type="NCBI Taxonomy" id="182803"/>
    <lineage>
        <taxon>Eukaryota</taxon>
        <taxon>Metazoa</taxon>
        <taxon>Ecdysozoa</taxon>
        <taxon>Arthropoda</taxon>
        <taxon>Chelicerata</taxon>
        <taxon>Arachnida</taxon>
        <taxon>Araneae</taxon>
        <taxon>Araneomorphae</taxon>
        <taxon>Entelegynae</taxon>
        <taxon>Araneoidea</taxon>
        <taxon>Araneidae</taxon>
        <taxon>Araneus</taxon>
    </lineage>
</organism>
<keyword evidence="1" id="KW-1133">Transmembrane helix</keyword>
<name>A0A4Y2LCD4_ARAVE</name>
<proteinExistence type="predicted"/>
<evidence type="ECO:0000313" key="3">
    <source>
        <dbReference type="Proteomes" id="UP000499080"/>
    </source>
</evidence>
<keyword evidence="1" id="KW-0472">Membrane</keyword>